<dbReference type="RefSeq" id="WP_110684014.1">
    <property type="nucleotide sequence ID" value="NZ_QJRX01000011.1"/>
</dbReference>
<evidence type="ECO:0000313" key="4">
    <source>
        <dbReference type="Proteomes" id="UP000248146"/>
    </source>
</evidence>
<evidence type="ECO:0000313" key="3">
    <source>
        <dbReference type="EMBL" id="PYC20250.1"/>
    </source>
</evidence>
<dbReference type="AlphaFoldDB" id="A0A2V4L5Y8"/>
<dbReference type="OrthoDB" id="211933at2"/>
<sequence>MRHSPFTALYDANVLYPAPLRDLLMHLALTGVYRARWTAQIHDEWKRNLLINRQDLTQAQLDRTSAAMDRAIPDALVTGYELLCAGLTLPDPDDCHVLAAAIRCSASVIVTFNLKDFPSDALEPFEIEAVHPDDFIADLFDLDQAAVLEAVQAQRASLKNPPHTARELLDRLLVQGLTQSVKLLSEYERLI</sequence>
<feature type="domain" description="VapC50 C-terminal" evidence="2">
    <location>
        <begin position="132"/>
        <end position="185"/>
    </location>
</feature>
<proteinExistence type="predicted"/>
<accession>A0A2V4L5Y8</accession>
<protein>
    <submittedName>
        <fullName evidence="3">PIN domain-containing protein</fullName>
    </submittedName>
</protein>
<comment type="caution">
    <text evidence="3">The sequence shown here is derived from an EMBL/GenBank/DDBJ whole genome shotgun (WGS) entry which is preliminary data.</text>
</comment>
<gene>
    <name evidence="3" type="ORF">DMO17_18820</name>
</gene>
<name>A0A2V4L5Y8_AQUAC</name>
<dbReference type="Pfam" id="PF26343">
    <property type="entry name" value="VapC50_C"/>
    <property type="match status" value="1"/>
</dbReference>
<dbReference type="InterPro" id="IPR058652">
    <property type="entry name" value="VapC50_C"/>
</dbReference>
<evidence type="ECO:0000259" key="2">
    <source>
        <dbReference type="Pfam" id="PF26343"/>
    </source>
</evidence>
<organism evidence="3 4">
    <name type="scientific">Aquipseudomonas alcaligenes</name>
    <name type="common">Pseudomonas alcaligenes</name>
    <dbReference type="NCBI Taxonomy" id="43263"/>
    <lineage>
        <taxon>Bacteria</taxon>
        <taxon>Pseudomonadati</taxon>
        <taxon>Pseudomonadota</taxon>
        <taxon>Gammaproteobacteria</taxon>
        <taxon>Pseudomonadales</taxon>
        <taxon>Pseudomonadaceae</taxon>
        <taxon>Aquipseudomonas</taxon>
    </lineage>
</organism>
<dbReference type="InterPro" id="IPR002716">
    <property type="entry name" value="PIN_dom"/>
</dbReference>
<evidence type="ECO:0000259" key="1">
    <source>
        <dbReference type="Pfam" id="PF13470"/>
    </source>
</evidence>
<reference evidence="3 4" key="1">
    <citation type="submission" date="2018-06" db="EMBL/GenBank/DDBJ databases">
        <title>Pseudomonas diversity within urban Lake Michigan freshwaters.</title>
        <authorList>
            <person name="Batrich M."/>
            <person name="Hatzopoulos T."/>
            <person name="Putonti C."/>
        </authorList>
    </citation>
    <scope>NUCLEOTIDE SEQUENCE [LARGE SCALE GENOMIC DNA]</scope>
    <source>
        <strain evidence="3 4">MB-090714</strain>
    </source>
</reference>
<dbReference type="EMBL" id="QJRX01000011">
    <property type="protein sequence ID" value="PYC20250.1"/>
    <property type="molecule type" value="Genomic_DNA"/>
</dbReference>
<dbReference type="Proteomes" id="UP000248146">
    <property type="component" value="Unassembled WGS sequence"/>
</dbReference>
<feature type="domain" description="PIN" evidence="1">
    <location>
        <begin position="8"/>
        <end position="114"/>
    </location>
</feature>
<dbReference type="Pfam" id="PF13470">
    <property type="entry name" value="PIN_3"/>
    <property type="match status" value="1"/>
</dbReference>